<dbReference type="PANTHER" id="PTHR30231">
    <property type="entry name" value="DNA POLYMERASE III SUBUNIT EPSILON"/>
    <property type="match status" value="1"/>
</dbReference>
<evidence type="ECO:0000313" key="5">
    <source>
        <dbReference type="EMBL" id="SKB32797.1"/>
    </source>
</evidence>
<dbReference type="SMART" id="SM00479">
    <property type="entry name" value="EXOIII"/>
    <property type="match status" value="1"/>
</dbReference>
<evidence type="ECO:0000256" key="3">
    <source>
        <dbReference type="ARBA" id="ARBA00022839"/>
    </source>
</evidence>
<dbReference type="GO" id="GO:0008408">
    <property type="term" value="F:3'-5' exonuclease activity"/>
    <property type="evidence" value="ECO:0007669"/>
    <property type="project" value="TreeGrafter"/>
</dbReference>
<dbReference type="OrthoDB" id="280774at2"/>
<keyword evidence="1" id="KW-0540">Nuclease</keyword>
<dbReference type="PANTHER" id="PTHR30231:SF4">
    <property type="entry name" value="PROTEIN NEN2"/>
    <property type="match status" value="1"/>
</dbReference>
<dbReference type="Gene3D" id="3.30.420.10">
    <property type="entry name" value="Ribonuclease H-like superfamily/Ribonuclease H"/>
    <property type="match status" value="1"/>
</dbReference>
<dbReference type="InterPro" id="IPR013520">
    <property type="entry name" value="Ribonucl_H"/>
</dbReference>
<evidence type="ECO:0000313" key="6">
    <source>
        <dbReference type="Proteomes" id="UP000190044"/>
    </source>
</evidence>
<evidence type="ECO:0000256" key="1">
    <source>
        <dbReference type="ARBA" id="ARBA00022722"/>
    </source>
</evidence>
<dbReference type="AlphaFoldDB" id="A0A1T5ADI4"/>
<dbReference type="GO" id="GO:0003676">
    <property type="term" value="F:nucleic acid binding"/>
    <property type="evidence" value="ECO:0007669"/>
    <property type="project" value="InterPro"/>
</dbReference>
<dbReference type="InterPro" id="IPR036397">
    <property type="entry name" value="RNaseH_sf"/>
</dbReference>
<dbReference type="SUPFAM" id="SSF53098">
    <property type="entry name" value="Ribonuclease H-like"/>
    <property type="match status" value="1"/>
</dbReference>
<feature type="domain" description="Exonuclease" evidence="4">
    <location>
        <begin position="2"/>
        <end position="188"/>
    </location>
</feature>
<reference evidence="6" key="1">
    <citation type="submission" date="2017-02" db="EMBL/GenBank/DDBJ databases">
        <authorList>
            <person name="Varghese N."/>
            <person name="Submissions S."/>
        </authorList>
    </citation>
    <scope>NUCLEOTIDE SEQUENCE [LARGE SCALE GENOMIC DNA]</scope>
    <source>
        <strain evidence="6">R11H</strain>
    </source>
</reference>
<dbReference type="InterPro" id="IPR012337">
    <property type="entry name" value="RNaseH-like_sf"/>
</dbReference>
<proteinExistence type="predicted"/>
<dbReference type="Proteomes" id="UP000190044">
    <property type="component" value="Unassembled WGS sequence"/>
</dbReference>
<keyword evidence="2" id="KW-0378">Hydrolase</keyword>
<sequence length="188" mass="21297">MKVLIFDTETTGIPLWGEPSDDPRQPYVIELAADLVDFESREIITSLDFLINNDVDIPEEVIAIHGITREMCAEQGISPLEAHEQFVELIGQADEAVGHQVKFDIRMMRIHGARVTGDKWENLVPTYCTMQKAHAHVKALPQKPDGWAWPPTLADTHLHIVGEPFSEAHRARPDCDAARRIYFHIRSL</sequence>
<accession>A0A1T5ADI4</accession>
<dbReference type="CDD" id="cd06127">
    <property type="entry name" value="DEDDh"/>
    <property type="match status" value="1"/>
</dbReference>
<keyword evidence="3" id="KW-0269">Exonuclease</keyword>
<organism evidence="5 6">
    <name type="scientific">Sphingopyxis flava</name>
    <dbReference type="NCBI Taxonomy" id="1507287"/>
    <lineage>
        <taxon>Bacteria</taxon>
        <taxon>Pseudomonadati</taxon>
        <taxon>Pseudomonadota</taxon>
        <taxon>Alphaproteobacteria</taxon>
        <taxon>Sphingomonadales</taxon>
        <taxon>Sphingomonadaceae</taxon>
        <taxon>Sphingopyxis</taxon>
    </lineage>
</organism>
<dbReference type="Pfam" id="PF00929">
    <property type="entry name" value="RNase_T"/>
    <property type="match status" value="1"/>
</dbReference>
<evidence type="ECO:0000256" key="2">
    <source>
        <dbReference type="ARBA" id="ARBA00022801"/>
    </source>
</evidence>
<keyword evidence="6" id="KW-1185">Reference proteome</keyword>
<dbReference type="EMBL" id="FUYP01000003">
    <property type="protein sequence ID" value="SKB32797.1"/>
    <property type="molecule type" value="Genomic_DNA"/>
</dbReference>
<gene>
    <name evidence="5" type="ORF">SAMN06295937_1003110</name>
</gene>
<dbReference type="RefSeq" id="WP_079637298.1">
    <property type="nucleotide sequence ID" value="NZ_FUYP01000003.1"/>
</dbReference>
<dbReference type="GO" id="GO:0006259">
    <property type="term" value="P:DNA metabolic process"/>
    <property type="evidence" value="ECO:0007669"/>
    <property type="project" value="UniProtKB-ARBA"/>
</dbReference>
<name>A0A1T5ADI4_9SPHN</name>
<protein>
    <submittedName>
        <fullName evidence="5">DNA polymerase-3 subunit epsilon</fullName>
    </submittedName>
</protein>
<evidence type="ECO:0000259" key="4">
    <source>
        <dbReference type="SMART" id="SM00479"/>
    </source>
</evidence>